<dbReference type="Proteomes" id="UP000777774">
    <property type="component" value="Unassembled WGS sequence"/>
</dbReference>
<evidence type="ECO:0000313" key="1">
    <source>
        <dbReference type="EMBL" id="NKY38487.1"/>
    </source>
</evidence>
<proteinExistence type="predicted"/>
<keyword evidence="2" id="KW-1185">Reference proteome</keyword>
<gene>
    <name evidence="1" type="ORF">HGA02_02825</name>
</gene>
<sequence length="309" mass="33483">MHYEAQHLGPRGSLSYRWRLTGRTSGNVYRLVETSVPTLDLLLPGAGVQYRIVCTVLEGTRRVGEVWIDQDTAARRIARGAFDSQDAQAFSELADELRGYVVASAAGTGPQGITALFLASVLRIEIENTPVLPLMSPRAARDREIARSAEALAERAAGEAVDPADLDRSIGVGQIRPSTAAMVDAEAGGTPWVEQNRDDRGPARTTIQNNYRGLSVAQQRSIHTMLAWPKSNIDTAARLLARLKNRSHRYPGLARADFGTAQRAAEIVATEYNQGGTSTPAAAARPSWYGSAVWAHMQDTAMQSVFPNT</sequence>
<protein>
    <submittedName>
        <fullName evidence="1">Uncharacterized protein</fullName>
    </submittedName>
</protein>
<dbReference type="RefSeq" id="WP_168677347.1">
    <property type="nucleotide sequence ID" value="NZ_JAAXOY010000030.1"/>
</dbReference>
<comment type="caution">
    <text evidence="1">The sequence shown here is derived from an EMBL/GenBank/DDBJ whole genome shotgun (WGS) entry which is preliminary data.</text>
</comment>
<reference evidence="1 2" key="1">
    <citation type="submission" date="2020-04" db="EMBL/GenBank/DDBJ databases">
        <title>MicrobeNet Type strains.</title>
        <authorList>
            <person name="Nicholson A.C."/>
        </authorList>
    </citation>
    <scope>NUCLEOTIDE SEQUENCE [LARGE SCALE GENOMIC DNA]</scope>
    <source>
        <strain evidence="1 2">ATCC BAA-787</strain>
    </source>
</reference>
<organism evidence="1 2">
    <name type="scientific">Cellulomonas septica</name>
    <dbReference type="NCBI Taxonomy" id="285080"/>
    <lineage>
        <taxon>Bacteria</taxon>
        <taxon>Bacillati</taxon>
        <taxon>Actinomycetota</taxon>
        <taxon>Actinomycetes</taxon>
        <taxon>Micrococcales</taxon>
        <taxon>Cellulomonadaceae</taxon>
        <taxon>Cellulomonas</taxon>
    </lineage>
</organism>
<evidence type="ECO:0000313" key="2">
    <source>
        <dbReference type="Proteomes" id="UP000777774"/>
    </source>
</evidence>
<name>A0ABX1JYS7_9CELL</name>
<dbReference type="EMBL" id="JAAXOY010000030">
    <property type="protein sequence ID" value="NKY38487.1"/>
    <property type="molecule type" value="Genomic_DNA"/>
</dbReference>
<accession>A0ABX1JYS7</accession>